<organismHost>
    <name type="scientific">Ovis aries</name>
    <name type="common">Sheep</name>
    <dbReference type="NCBI Taxonomy" id="9940"/>
</organismHost>
<dbReference type="EMBL" id="HM133903">
    <property type="protein sequence ID" value="ADY76697.1"/>
    <property type="molecule type" value="Genomic_DNA"/>
</dbReference>
<organism evidence="2 3">
    <name type="scientific">Orf virus</name>
    <name type="common">ORFV</name>
    <dbReference type="NCBI Taxonomy" id="10258"/>
    <lineage>
        <taxon>Viruses</taxon>
        <taxon>Varidnaviria</taxon>
        <taxon>Bamfordvirae</taxon>
        <taxon>Nucleocytoviricota</taxon>
        <taxon>Pokkesviricetes</taxon>
        <taxon>Chitovirales</taxon>
        <taxon>Poxviridae</taxon>
        <taxon>Chordopoxvirinae</taxon>
        <taxon>Parapoxvirus</taxon>
        <taxon>Parapoxvirus orf</taxon>
    </lineage>
</organism>
<feature type="compositionally biased region" description="Basic residues" evidence="1">
    <location>
        <begin position="255"/>
        <end position="268"/>
    </location>
</feature>
<feature type="region of interest" description="Disordered" evidence="1">
    <location>
        <begin position="156"/>
        <end position="190"/>
    </location>
</feature>
<reference evidence="2 3" key="1">
    <citation type="submission" date="2010-04" db="EMBL/GenBank/DDBJ databases">
        <title>Novel immune-modulators identified by a rapid, functional screen of the Parapox virus genome.</title>
        <authorList>
            <person name="McGuire M.J."/>
            <person name="Sykes K.F."/>
            <person name="Johnston S.A."/>
        </authorList>
    </citation>
    <scope>NUCLEOTIDE SEQUENCE [LARGE SCALE GENOMIC DNA]</scope>
    <source>
        <strain evidence="2">D1701</strain>
    </source>
</reference>
<dbReference type="Proteomes" id="UP000103309">
    <property type="component" value="Segment"/>
</dbReference>
<protein>
    <submittedName>
        <fullName evidence="2">PP12</fullName>
    </submittedName>
</protein>
<feature type="compositionally biased region" description="Basic residues" evidence="1">
    <location>
        <begin position="290"/>
        <end position="305"/>
    </location>
</feature>
<sequence length="323" mass="36272">MRGKETRGLRYAEGQRVPQAVCRHVHEDAAHHLRRQRARTHEPRHRVHEVGLVPHLAQPRAHQVRVHAQLLQHVVHARGEQYRRRLRRTHDVQQRGAGQPHHGGSEHDHLALALSHEVRVSRPHARRERAAAEHHVPHARASGVRGLGLYRDVQRRSDGVRGRPRRQGGAHGARVLAHDHARERRASVRRARGHVRTLGDEPRADGGVVDGRVVQTGVAVVVASVDVRAAGDELVEHRAPARAEGGRGCAGACFRGRRQPPRRSRRQAARAQCPHLPERSPRGDAAACARARRATWPRSRPRRGRAAASPRWRPRTSRARPRA</sequence>
<evidence type="ECO:0000313" key="3">
    <source>
        <dbReference type="Proteomes" id="UP000103309"/>
    </source>
</evidence>
<name>F1AXH3_ORFV</name>
<feature type="compositionally biased region" description="Basic residues" evidence="1">
    <location>
        <begin position="312"/>
        <end position="323"/>
    </location>
</feature>
<accession>F1AXH3</accession>
<feature type="compositionally biased region" description="Basic and acidic residues" evidence="1">
    <location>
        <begin position="176"/>
        <end position="186"/>
    </location>
</feature>
<evidence type="ECO:0000313" key="2">
    <source>
        <dbReference type="EMBL" id="ADY76697.1"/>
    </source>
</evidence>
<feature type="region of interest" description="Disordered" evidence="1">
    <location>
        <begin position="245"/>
        <end position="323"/>
    </location>
</feature>
<organismHost>
    <name type="scientific">Capra hircus</name>
    <name type="common">Goat</name>
    <dbReference type="NCBI Taxonomy" id="9925"/>
</organismHost>
<evidence type="ECO:0000256" key="1">
    <source>
        <dbReference type="SAM" id="MobiDB-lite"/>
    </source>
</evidence>
<proteinExistence type="predicted"/>
<organismHost>
    <name type="scientific">Homo sapiens</name>
    <name type="common">Human</name>
    <dbReference type="NCBI Taxonomy" id="9606"/>
</organismHost>